<comment type="caution">
    <text evidence="1">The sequence shown here is derived from an EMBL/GenBank/DDBJ whole genome shotgun (WGS) entry which is preliminary data.</text>
</comment>
<reference evidence="1" key="2">
    <citation type="submission" date="2021-09" db="EMBL/GenBank/DDBJ databases">
        <authorList>
            <person name="Gilroy R."/>
        </authorList>
    </citation>
    <scope>NUCLEOTIDE SEQUENCE</scope>
    <source>
        <strain evidence="1">CHK194-22301</strain>
    </source>
</reference>
<reference evidence="1" key="1">
    <citation type="journal article" date="2021" name="PeerJ">
        <title>Extensive microbial diversity within the chicken gut microbiome revealed by metagenomics and culture.</title>
        <authorList>
            <person name="Gilroy R."/>
            <person name="Ravi A."/>
            <person name="Getino M."/>
            <person name="Pursley I."/>
            <person name="Horton D.L."/>
            <person name="Alikhan N.F."/>
            <person name="Baker D."/>
            <person name="Gharbi K."/>
            <person name="Hall N."/>
            <person name="Watson M."/>
            <person name="Adriaenssens E.M."/>
            <person name="Foster-Nyarko E."/>
            <person name="Jarju S."/>
            <person name="Secka A."/>
            <person name="Antonio M."/>
            <person name="Oren A."/>
            <person name="Chaudhuri R.R."/>
            <person name="La Ragione R."/>
            <person name="Hildebrand F."/>
            <person name="Pallen M.J."/>
        </authorList>
    </citation>
    <scope>NUCLEOTIDE SEQUENCE</scope>
    <source>
        <strain evidence="1">CHK194-22301</strain>
    </source>
</reference>
<proteinExistence type="predicted"/>
<evidence type="ECO:0000313" key="2">
    <source>
        <dbReference type="Proteomes" id="UP000784793"/>
    </source>
</evidence>
<accession>A0A921FJX6</accession>
<sequence>MTTPSNFIKLTSTSVDEVMAQPETEYTVSWKGYVDQITKSDIKHLLDGKPLLLVVDDEYNVVIKLVD</sequence>
<dbReference type="Proteomes" id="UP000784793">
    <property type="component" value="Unassembled WGS sequence"/>
</dbReference>
<evidence type="ECO:0000313" key="1">
    <source>
        <dbReference type="EMBL" id="HJF10515.1"/>
    </source>
</evidence>
<dbReference type="EMBL" id="DYXB01000106">
    <property type="protein sequence ID" value="HJF10515.1"/>
    <property type="molecule type" value="Genomic_DNA"/>
</dbReference>
<gene>
    <name evidence="1" type="ORF">K8V23_07020</name>
</gene>
<organism evidence="1 2">
    <name type="scientific">Lactobacillus crispatus</name>
    <dbReference type="NCBI Taxonomy" id="47770"/>
    <lineage>
        <taxon>Bacteria</taxon>
        <taxon>Bacillati</taxon>
        <taxon>Bacillota</taxon>
        <taxon>Bacilli</taxon>
        <taxon>Lactobacillales</taxon>
        <taxon>Lactobacillaceae</taxon>
        <taxon>Lactobacillus</taxon>
    </lineage>
</organism>
<dbReference type="AlphaFoldDB" id="A0A921FJX6"/>
<name>A0A921FJX6_9LACO</name>
<protein>
    <submittedName>
        <fullName evidence="1">Uncharacterized protein</fullName>
    </submittedName>
</protein>